<evidence type="ECO:0000313" key="18">
    <source>
        <dbReference type="Proteomes" id="UP000547209"/>
    </source>
</evidence>
<dbReference type="InterPro" id="IPR014729">
    <property type="entry name" value="Rossmann-like_a/b/a_fold"/>
</dbReference>
<dbReference type="GO" id="GO:0009398">
    <property type="term" value="P:FMN biosynthetic process"/>
    <property type="evidence" value="ECO:0007669"/>
    <property type="project" value="UniProtKB-UniRule"/>
</dbReference>
<gene>
    <name evidence="17" type="ORF">H7C19_19470</name>
</gene>
<keyword evidence="18" id="KW-1185">Reference proteome</keyword>
<dbReference type="InterPro" id="IPR023468">
    <property type="entry name" value="Riboflavin_kinase"/>
</dbReference>
<dbReference type="NCBIfam" id="NF004162">
    <property type="entry name" value="PRK05627.1-5"/>
    <property type="match status" value="1"/>
</dbReference>
<evidence type="ECO:0000256" key="10">
    <source>
        <dbReference type="ARBA" id="ARBA00022827"/>
    </source>
</evidence>
<dbReference type="InterPro" id="IPR023465">
    <property type="entry name" value="Riboflavin_kinase_dom_sf"/>
</dbReference>
<dbReference type="InterPro" id="IPR002606">
    <property type="entry name" value="Riboflavin_kinase_bac"/>
</dbReference>
<comment type="caution">
    <text evidence="17">The sequence shown here is derived from an EMBL/GenBank/DDBJ whole genome shotgun (WGS) entry which is preliminary data.</text>
</comment>
<keyword evidence="9 15" id="KW-0418">Kinase</keyword>
<keyword evidence="11 15" id="KW-0067">ATP-binding</keyword>
<dbReference type="AlphaFoldDB" id="A0A7X0VGH7"/>
<dbReference type="GO" id="GO:0008531">
    <property type="term" value="F:riboflavin kinase activity"/>
    <property type="evidence" value="ECO:0007669"/>
    <property type="project" value="UniProtKB-UniRule"/>
</dbReference>
<dbReference type="FunFam" id="3.40.50.620:FF:000021">
    <property type="entry name" value="Riboflavin biosynthesis protein"/>
    <property type="match status" value="1"/>
</dbReference>
<dbReference type="Proteomes" id="UP000547209">
    <property type="component" value="Unassembled WGS sequence"/>
</dbReference>
<keyword evidence="12" id="KW-0511">Multifunctional enzyme</keyword>
<evidence type="ECO:0000256" key="12">
    <source>
        <dbReference type="ARBA" id="ARBA00023268"/>
    </source>
</evidence>
<dbReference type="CDD" id="cd02064">
    <property type="entry name" value="FAD_synthetase_N"/>
    <property type="match status" value="1"/>
</dbReference>
<dbReference type="SUPFAM" id="SSF52374">
    <property type="entry name" value="Nucleotidylyl transferase"/>
    <property type="match status" value="1"/>
</dbReference>
<dbReference type="SMART" id="SM00904">
    <property type="entry name" value="Flavokinase"/>
    <property type="match status" value="1"/>
</dbReference>
<dbReference type="InterPro" id="IPR015865">
    <property type="entry name" value="Riboflavin_kinase_bac/euk"/>
</dbReference>
<evidence type="ECO:0000256" key="13">
    <source>
        <dbReference type="ARBA" id="ARBA00047880"/>
    </source>
</evidence>
<evidence type="ECO:0000256" key="7">
    <source>
        <dbReference type="ARBA" id="ARBA00022695"/>
    </source>
</evidence>
<dbReference type="EC" id="2.7.1.26" evidence="15"/>
<sequence>MERYELSHAIVSGQSALAPGAIKPEGLSLAIGFFDGVHLGHAEVVKRAVSLAKRQGLKPAVLTFDPHPRTILGHDGYHTVLTPLDDKLSLLAELGMEVAYVVSFDMGFAEVSAERFVTELLLPLGVKTAVVGFDFKFGHRGRGNAELLRTAGGGTIDVQVVEPVFQGGAKVSSTRIREMLSAGRCDEAEKLLGRPYAITGVVVHGDARGRLLGFPTANMKPDVPYVLPLHGVYAVTIDGVDGAADTRKGVINVGLRPTFDAPGGVPKLETHLFDFDGDLYGQNLTVRFRSFLRPETKFASFDELKAQIGRDAESARAALASASL</sequence>
<dbReference type="RefSeq" id="WP_185670709.1">
    <property type="nucleotide sequence ID" value="NZ_JACJVP010000030.1"/>
</dbReference>
<dbReference type="GO" id="GO:0009231">
    <property type="term" value="P:riboflavin biosynthetic process"/>
    <property type="evidence" value="ECO:0007669"/>
    <property type="project" value="InterPro"/>
</dbReference>
<keyword evidence="8 15" id="KW-0547">Nucleotide-binding</keyword>
<dbReference type="EC" id="2.7.7.2" evidence="15"/>
<accession>A0A7X0VGH7</accession>
<dbReference type="UniPathway" id="UPA00276">
    <property type="reaction ID" value="UER00406"/>
</dbReference>
<evidence type="ECO:0000313" key="17">
    <source>
        <dbReference type="EMBL" id="MBB6672866.1"/>
    </source>
</evidence>
<keyword evidence="10 15" id="KW-0274">FAD</keyword>
<keyword evidence="5 15" id="KW-0288">FMN</keyword>
<comment type="pathway">
    <text evidence="2 15">Cofactor biosynthesis; FAD biosynthesis; FAD from FMN: step 1/1.</text>
</comment>
<evidence type="ECO:0000256" key="5">
    <source>
        <dbReference type="ARBA" id="ARBA00022643"/>
    </source>
</evidence>
<comment type="similarity">
    <text evidence="15">Belongs to the ribF family.</text>
</comment>
<comment type="pathway">
    <text evidence="3 15">Cofactor biosynthesis; FMN biosynthesis; FMN from riboflavin (ATP route): step 1/1.</text>
</comment>
<dbReference type="PANTHER" id="PTHR22749:SF6">
    <property type="entry name" value="RIBOFLAVIN KINASE"/>
    <property type="match status" value="1"/>
</dbReference>
<keyword evidence="7 15" id="KW-0548">Nucleotidyltransferase</keyword>
<evidence type="ECO:0000256" key="11">
    <source>
        <dbReference type="ARBA" id="ARBA00022840"/>
    </source>
</evidence>
<feature type="domain" description="Riboflavin kinase" evidence="16">
    <location>
        <begin position="191"/>
        <end position="320"/>
    </location>
</feature>
<dbReference type="GO" id="GO:0005524">
    <property type="term" value="F:ATP binding"/>
    <property type="evidence" value="ECO:0007669"/>
    <property type="project" value="UniProtKB-UniRule"/>
</dbReference>
<evidence type="ECO:0000256" key="15">
    <source>
        <dbReference type="PIRNR" id="PIRNR004491"/>
    </source>
</evidence>
<evidence type="ECO:0000256" key="14">
    <source>
        <dbReference type="ARBA" id="ARBA00049494"/>
    </source>
</evidence>
<evidence type="ECO:0000256" key="2">
    <source>
        <dbReference type="ARBA" id="ARBA00004726"/>
    </source>
</evidence>
<evidence type="ECO:0000256" key="9">
    <source>
        <dbReference type="ARBA" id="ARBA00022777"/>
    </source>
</evidence>
<dbReference type="FunFam" id="2.40.30.30:FF:000003">
    <property type="entry name" value="Riboflavin biosynthesis protein"/>
    <property type="match status" value="1"/>
</dbReference>
<dbReference type="InterPro" id="IPR015864">
    <property type="entry name" value="FAD_synthase"/>
</dbReference>
<dbReference type="UniPathway" id="UPA00277">
    <property type="reaction ID" value="UER00407"/>
</dbReference>
<protein>
    <recommendedName>
        <fullName evidence="15">Riboflavin biosynthesis protein</fullName>
    </recommendedName>
    <domain>
        <recommendedName>
            <fullName evidence="15">Riboflavin kinase</fullName>
            <ecNumber evidence="15">2.7.1.26</ecNumber>
        </recommendedName>
        <alternativeName>
            <fullName evidence="15">Flavokinase</fullName>
        </alternativeName>
    </domain>
    <domain>
        <recommendedName>
            <fullName evidence="15">FMN adenylyltransferase</fullName>
            <ecNumber evidence="15">2.7.7.2</ecNumber>
        </recommendedName>
        <alternativeName>
            <fullName evidence="15">FAD pyrophosphorylase</fullName>
        </alternativeName>
        <alternativeName>
            <fullName evidence="15">FAD synthase</fullName>
        </alternativeName>
    </domain>
</protein>
<reference evidence="17 18" key="1">
    <citation type="submission" date="2020-08" db="EMBL/GenBank/DDBJ databases">
        <title>Cohnella phylogeny.</title>
        <authorList>
            <person name="Dunlap C."/>
        </authorList>
    </citation>
    <scope>NUCLEOTIDE SEQUENCE [LARGE SCALE GENOMIC DNA]</scope>
    <source>
        <strain evidence="17 18">DSM 28246</strain>
    </source>
</reference>
<dbReference type="GO" id="GO:0006747">
    <property type="term" value="P:FAD biosynthetic process"/>
    <property type="evidence" value="ECO:0007669"/>
    <property type="project" value="UniProtKB-UniRule"/>
</dbReference>
<dbReference type="GO" id="GO:0003919">
    <property type="term" value="F:FMN adenylyltransferase activity"/>
    <property type="evidence" value="ECO:0007669"/>
    <property type="project" value="UniProtKB-UniRule"/>
</dbReference>
<dbReference type="NCBIfam" id="NF004160">
    <property type="entry name" value="PRK05627.1-3"/>
    <property type="match status" value="1"/>
</dbReference>
<dbReference type="PANTHER" id="PTHR22749">
    <property type="entry name" value="RIBOFLAVIN KINASE/FMN ADENYLYLTRANSFERASE"/>
    <property type="match status" value="1"/>
</dbReference>
<evidence type="ECO:0000256" key="4">
    <source>
        <dbReference type="ARBA" id="ARBA00022630"/>
    </source>
</evidence>
<evidence type="ECO:0000256" key="6">
    <source>
        <dbReference type="ARBA" id="ARBA00022679"/>
    </source>
</evidence>
<comment type="function">
    <text evidence="1">Catalyzes the phosphorylation of riboflavin to FMN followed by the adenylation of FMN to FAD.</text>
</comment>
<organism evidence="17 18">
    <name type="scientific">Cohnella nanjingensis</name>
    <dbReference type="NCBI Taxonomy" id="1387779"/>
    <lineage>
        <taxon>Bacteria</taxon>
        <taxon>Bacillati</taxon>
        <taxon>Bacillota</taxon>
        <taxon>Bacilli</taxon>
        <taxon>Bacillales</taxon>
        <taxon>Paenibacillaceae</taxon>
        <taxon>Cohnella</taxon>
    </lineage>
</organism>
<comment type="catalytic activity">
    <reaction evidence="14 15">
        <text>FMN + ATP + H(+) = FAD + diphosphate</text>
        <dbReference type="Rhea" id="RHEA:17237"/>
        <dbReference type="ChEBI" id="CHEBI:15378"/>
        <dbReference type="ChEBI" id="CHEBI:30616"/>
        <dbReference type="ChEBI" id="CHEBI:33019"/>
        <dbReference type="ChEBI" id="CHEBI:57692"/>
        <dbReference type="ChEBI" id="CHEBI:58210"/>
        <dbReference type="EC" id="2.7.7.2"/>
    </reaction>
</comment>
<proteinExistence type="inferred from homology"/>
<evidence type="ECO:0000256" key="8">
    <source>
        <dbReference type="ARBA" id="ARBA00022741"/>
    </source>
</evidence>
<dbReference type="Gene3D" id="3.40.50.620">
    <property type="entry name" value="HUPs"/>
    <property type="match status" value="1"/>
</dbReference>
<evidence type="ECO:0000259" key="16">
    <source>
        <dbReference type="SMART" id="SM00904"/>
    </source>
</evidence>
<dbReference type="SUPFAM" id="SSF82114">
    <property type="entry name" value="Riboflavin kinase-like"/>
    <property type="match status" value="1"/>
</dbReference>
<dbReference type="Pfam" id="PF01687">
    <property type="entry name" value="Flavokinase"/>
    <property type="match status" value="1"/>
</dbReference>
<keyword evidence="4 15" id="KW-0285">Flavoprotein</keyword>
<comment type="catalytic activity">
    <reaction evidence="13 15">
        <text>riboflavin + ATP = FMN + ADP + H(+)</text>
        <dbReference type="Rhea" id="RHEA:14357"/>
        <dbReference type="ChEBI" id="CHEBI:15378"/>
        <dbReference type="ChEBI" id="CHEBI:30616"/>
        <dbReference type="ChEBI" id="CHEBI:57986"/>
        <dbReference type="ChEBI" id="CHEBI:58210"/>
        <dbReference type="ChEBI" id="CHEBI:456216"/>
        <dbReference type="EC" id="2.7.1.26"/>
    </reaction>
</comment>
<dbReference type="PIRSF" id="PIRSF004491">
    <property type="entry name" value="FAD_Synth"/>
    <property type="match status" value="1"/>
</dbReference>
<keyword evidence="6 15" id="KW-0808">Transferase</keyword>
<dbReference type="NCBIfam" id="TIGR00083">
    <property type="entry name" value="ribF"/>
    <property type="match status" value="1"/>
</dbReference>
<dbReference type="Gene3D" id="2.40.30.30">
    <property type="entry name" value="Riboflavin kinase-like"/>
    <property type="match status" value="1"/>
</dbReference>
<evidence type="ECO:0000256" key="1">
    <source>
        <dbReference type="ARBA" id="ARBA00002121"/>
    </source>
</evidence>
<name>A0A7X0VGH7_9BACL</name>
<dbReference type="EMBL" id="JACJVP010000030">
    <property type="protein sequence ID" value="MBB6672866.1"/>
    <property type="molecule type" value="Genomic_DNA"/>
</dbReference>
<dbReference type="Pfam" id="PF06574">
    <property type="entry name" value="FAD_syn"/>
    <property type="match status" value="1"/>
</dbReference>
<evidence type="ECO:0000256" key="3">
    <source>
        <dbReference type="ARBA" id="ARBA00005201"/>
    </source>
</evidence>